<evidence type="ECO:0000313" key="1">
    <source>
        <dbReference type="EMBL" id="KKM18456.1"/>
    </source>
</evidence>
<name>A0A0F9HSQ8_9ZZZZ</name>
<protein>
    <submittedName>
        <fullName evidence="1">Uncharacterized protein</fullName>
    </submittedName>
</protein>
<dbReference type="PROSITE" id="PS51257">
    <property type="entry name" value="PROKAR_LIPOPROTEIN"/>
    <property type="match status" value="1"/>
</dbReference>
<proteinExistence type="predicted"/>
<comment type="caution">
    <text evidence="1">The sequence shown here is derived from an EMBL/GenBank/DDBJ whole genome shotgun (WGS) entry which is preliminary data.</text>
</comment>
<organism evidence="1">
    <name type="scientific">marine sediment metagenome</name>
    <dbReference type="NCBI Taxonomy" id="412755"/>
    <lineage>
        <taxon>unclassified sequences</taxon>
        <taxon>metagenomes</taxon>
        <taxon>ecological metagenomes</taxon>
    </lineage>
</organism>
<reference evidence="1" key="1">
    <citation type="journal article" date="2015" name="Nature">
        <title>Complex archaea that bridge the gap between prokaryotes and eukaryotes.</title>
        <authorList>
            <person name="Spang A."/>
            <person name="Saw J.H."/>
            <person name="Jorgensen S.L."/>
            <person name="Zaremba-Niedzwiedzka K."/>
            <person name="Martijn J."/>
            <person name="Lind A.E."/>
            <person name="van Eijk R."/>
            <person name="Schleper C."/>
            <person name="Guy L."/>
            <person name="Ettema T.J."/>
        </authorList>
    </citation>
    <scope>NUCLEOTIDE SEQUENCE</scope>
</reference>
<sequence length="223" mass="24518">MRKLYRAAAATALMVALMLTLSACTEFERASWVAIRDADAALEQATVEWEGWKAADPQVFSAEQLENIRRGLFAANESLSAAERGFTTYRNTKKLFWEGKATEQDVETAQQVLVQVIEDVKSAVASVQAVIATLRQKDDQAALILPVNQAAISSLMLLMLLRLFGQLAGSLVRGKKGLITAASVNVIAAVLKVHKQATNEDIDLALPALRKRIEERRKRLLSQ</sequence>
<dbReference type="EMBL" id="LAZR01014218">
    <property type="protein sequence ID" value="KKM18456.1"/>
    <property type="molecule type" value="Genomic_DNA"/>
</dbReference>
<gene>
    <name evidence="1" type="ORF">LCGC14_1665530</name>
</gene>
<dbReference type="AlphaFoldDB" id="A0A0F9HSQ8"/>
<accession>A0A0F9HSQ8</accession>